<dbReference type="Proteomes" id="UP001157167">
    <property type="component" value="Unassembled WGS sequence"/>
</dbReference>
<keyword evidence="2" id="KW-1185">Reference proteome</keyword>
<dbReference type="RefSeq" id="WP_284186370.1">
    <property type="nucleotide sequence ID" value="NZ_BSPX01000002.1"/>
</dbReference>
<evidence type="ECO:0000313" key="1">
    <source>
        <dbReference type="EMBL" id="GLT20778.1"/>
    </source>
</evidence>
<dbReference type="EMBL" id="BSPX01000002">
    <property type="protein sequence ID" value="GLT20778.1"/>
    <property type="molecule type" value="Genomic_DNA"/>
</dbReference>
<protein>
    <recommendedName>
        <fullName evidence="3">Tail fiber assembly protein</fullName>
    </recommendedName>
</protein>
<gene>
    <name evidence="1" type="ORF">GCM10007933_02300</name>
</gene>
<reference evidence="2" key="1">
    <citation type="journal article" date="2019" name="Int. J. Syst. Evol. Microbiol.">
        <title>The Global Catalogue of Microorganisms (GCM) 10K type strain sequencing project: providing services to taxonomists for standard genome sequencing and annotation.</title>
        <authorList>
            <consortium name="The Broad Institute Genomics Platform"/>
            <consortium name="The Broad Institute Genome Sequencing Center for Infectious Disease"/>
            <person name="Wu L."/>
            <person name="Ma J."/>
        </authorList>
    </citation>
    <scope>NUCLEOTIDE SEQUENCE [LARGE SCALE GENOMIC DNA]</scope>
    <source>
        <strain evidence="2">NBRC 102407</strain>
    </source>
</reference>
<evidence type="ECO:0000313" key="2">
    <source>
        <dbReference type="Proteomes" id="UP001157167"/>
    </source>
</evidence>
<sequence length="212" mass="22723">MMGAIFGPDGVFTGQTVAGSDESLMLRMVPEGMSVWRYEAAPPDPLRWRVEGGELVDYRPPAPLDTDREVWSWDASAWRWVSSPTVSAARAAAVVQIDEAAGRARARYITTAPGQDATYTAKYAEAVAYRVAGYPDDLAGWPYVAGESAPRADRTAREAADRIIRLGQLWGEVIGPQIEATRVNGKDRLAALGDAGAIAEFAAQVVAALDAV</sequence>
<name>A0ABQ6F5F0_9RHOO</name>
<organism evidence="1 2">
    <name type="scientific">Zoogloea oryzae</name>
    <dbReference type="NCBI Taxonomy" id="310767"/>
    <lineage>
        <taxon>Bacteria</taxon>
        <taxon>Pseudomonadati</taxon>
        <taxon>Pseudomonadota</taxon>
        <taxon>Betaproteobacteria</taxon>
        <taxon>Rhodocyclales</taxon>
        <taxon>Zoogloeaceae</taxon>
        <taxon>Zoogloea</taxon>
    </lineage>
</organism>
<accession>A0ABQ6F5F0</accession>
<comment type="caution">
    <text evidence="1">The sequence shown here is derived from an EMBL/GenBank/DDBJ whole genome shotgun (WGS) entry which is preliminary data.</text>
</comment>
<proteinExistence type="predicted"/>
<evidence type="ECO:0008006" key="3">
    <source>
        <dbReference type="Google" id="ProtNLM"/>
    </source>
</evidence>